<reference evidence="13 14" key="1">
    <citation type="submission" date="2019-01" db="EMBL/GenBank/DDBJ databases">
        <title>Draft genome sequences of the type strains of six Macrococcus species.</title>
        <authorList>
            <person name="Mazhar S."/>
            <person name="Altermann E."/>
            <person name="Hill C."/>
            <person name="Mcauliffe O."/>
        </authorList>
    </citation>
    <scope>NUCLEOTIDE SEQUENCE [LARGE SCALE GENOMIC DNA]</scope>
    <source>
        <strain evidence="13 14">ATCC 51828</strain>
    </source>
</reference>
<evidence type="ECO:0000256" key="6">
    <source>
        <dbReference type="ARBA" id="ARBA00022723"/>
    </source>
</evidence>
<evidence type="ECO:0000256" key="12">
    <source>
        <dbReference type="RuleBase" id="RU004466"/>
    </source>
</evidence>
<evidence type="ECO:0000313" key="14">
    <source>
        <dbReference type="Proteomes" id="UP000295280"/>
    </source>
</evidence>
<dbReference type="Gene3D" id="1.10.600.10">
    <property type="entry name" value="Farnesyl Diphosphate Synthase"/>
    <property type="match status" value="1"/>
</dbReference>
<dbReference type="PANTHER" id="PTHR43281:SF1">
    <property type="entry name" value="FARNESYL DIPHOSPHATE SYNTHASE"/>
    <property type="match status" value="1"/>
</dbReference>
<dbReference type="EMBL" id="SCWD01000001">
    <property type="protein sequence ID" value="TDM04324.1"/>
    <property type="molecule type" value="Genomic_DNA"/>
</dbReference>
<dbReference type="NCBIfam" id="NF045485">
    <property type="entry name" value="FPPsyn"/>
    <property type="match status" value="1"/>
</dbReference>
<dbReference type="OrthoDB" id="9805316at2"/>
<dbReference type="InterPro" id="IPR008949">
    <property type="entry name" value="Isoprenoid_synthase_dom_sf"/>
</dbReference>
<dbReference type="SFLD" id="SFLDS00005">
    <property type="entry name" value="Isoprenoid_Synthase_Type_I"/>
    <property type="match status" value="1"/>
</dbReference>
<dbReference type="PROSITE" id="PS00444">
    <property type="entry name" value="POLYPRENYL_SYNTHASE_2"/>
    <property type="match status" value="1"/>
</dbReference>
<dbReference type="GO" id="GO:0005737">
    <property type="term" value="C:cytoplasm"/>
    <property type="evidence" value="ECO:0007669"/>
    <property type="project" value="UniProtKB-ARBA"/>
</dbReference>
<protein>
    <recommendedName>
        <fullName evidence="4">Farnesyl diphosphate synthase</fullName>
        <ecNumber evidence="3">2.5.1.10</ecNumber>
    </recommendedName>
    <alternativeName>
        <fullName evidence="10">(2E,6E)-farnesyl diphosphate synthase</fullName>
    </alternativeName>
    <alternativeName>
        <fullName evidence="9">Geranyltranstransferase</fullName>
    </alternativeName>
</protein>
<dbReference type="FunFam" id="1.10.600.10:FF:000001">
    <property type="entry name" value="Geranylgeranyl diphosphate synthase"/>
    <property type="match status" value="1"/>
</dbReference>
<keyword evidence="5 12" id="KW-0808">Transferase</keyword>
<dbReference type="RefSeq" id="WP_133417183.1">
    <property type="nucleotide sequence ID" value="NZ_SCWD01000001.1"/>
</dbReference>
<evidence type="ECO:0000256" key="5">
    <source>
        <dbReference type="ARBA" id="ARBA00022679"/>
    </source>
</evidence>
<evidence type="ECO:0000256" key="11">
    <source>
        <dbReference type="ARBA" id="ARBA00049399"/>
    </source>
</evidence>
<dbReference type="GO" id="GO:0004337">
    <property type="term" value="F:(2E,6E)-farnesyl diphosphate synthase activity"/>
    <property type="evidence" value="ECO:0007669"/>
    <property type="project" value="UniProtKB-EC"/>
</dbReference>
<keyword evidence="14" id="KW-1185">Reference proteome</keyword>
<evidence type="ECO:0000256" key="3">
    <source>
        <dbReference type="ARBA" id="ARBA00012439"/>
    </source>
</evidence>
<organism evidence="13 14">
    <name type="scientific">Macrococcus carouselicus</name>
    <dbReference type="NCBI Taxonomy" id="69969"/>
    <lineage>
        <taxon>Bacteria</taxon>
        <taxon>Bacillati</taxon>
        <taxon>Bacillota</taxon>
        <taxon>Bacilli</taxon>
        <taxon>Bacillales</taxon>
        <taxon>Staphylococcaceae</taxon>
        <taxon>Macrococcus</taxon>
    </lineage>
</organism>
<dbReference type="Proteomes" id="UP000295280">
    <property type="component" value="Unassembled WGS sequence"/>
</dbReference>
<dbReference type="SUPFAM" id="SSF48576">
    <property type="entry name" value="Terpenoid synthases"/>
    <property type="match status" value="1"/>
</dbReference>
<comment type="cofactor">
    <cofactor evidence="1">
        <name>Mg(2+)</name>
        <dbReference type="ChEBI" id="CHEBI:18420"/>
    </cofactor>
</comment>
<keyword evidence="6" id="KW-0479">Metal-binding</keyword>
<dbReference type="InterPro" id="IPR000092">
    <property type="entry name" value="Polyprenyl_synt"/>
</dbReference>
<dbReference type="EC" id="2.5.1.10" evidence="3"/>
<evidence type="ECO:0000256" key="4">
    <source>
        <dbReference type="ARBA" id="ARBA00015100"/>
    </source>
</evidence>
<evidence type="ECO:0000313" key="13">
    <source>
        <dbReference type="EMBL" id="TDM04324.1"/>
    </source>
</evidence>
<evidence type="ECO:0000256" key="7">
    <source>
        <dbReference type="ARBA" id="ARBA00022842"/>
    </source>
</evidence>
<dbReference type="InterPro" id="IPR033749">
    <property type="entry name" value="Polyprenyl_synt_CS"/>
</dbReference>
<dbReference type="GO" id="GO:0016114">
    <property type="term" value="P:terpenoid biosynthetic process"/>
    <property type="evidence" value="ECO:0007669"/>
    <property type="project" value="UniProtKB-ARBA"/>
</dbReference>
<evidence type="ECO:0000256" key="9">
    <source>
        <dbReference type="ARBA" id="ARBA00032380"/>
    </source>
</evidence>
<dbReference type="GO" id="GO:0046872">
    <property type="term" value="F:metal ion binding"/>
    <property type="evidence" value="ECO:0007669"/>
    <property type="project" value="UniProtKB-KW"/>
</dbReference>
<keyword evidence="7" id="KW-0460">Magnesium</keyword>
<evidence type="ECO:0000256" key="2">
    <source>
        <dbReference type="ARBA" id="ARBA00006706"/>
    </source>
</evidence>
<evidence type="ECO:0000256" key="1">
    <source>
        <dbReference type="ARBA" id="ARBA00001946"/>
    </source>
</evidence>
<dbReference type="InterPro" id="IPR053378">
    <property type="entry name" value="Prenyl_diphosphate_synthase"/>
</dbReference>
<name>A0A9Q8FS40_9STAP</name>
<comment type="catalytic activity">
    <reaction evidence="11">
        <text>isopentenyl diphosphate + (2E)-geranyl diphosphate = (2E,6E)-farnesyl diphosphate + diphosphate</text>
        <dbReference type="Rhea" id="RHEA:19361"/>
        <dbReference type="ChEBI" id="CHEBI:33019"/>
        <dbReference type="ChEBI" id="CHEBI:58057"/>
        <dbReference type="ChEBI" id="CHEBI:128769"/>
        <dbReference type="ChEBI" id="CHEBI:175763"/>
        <dbReference type="EC" id="2.5.1.10"/>
    </reaction>
</comment>
<comment type="similarity">
    <text evidence="2 12">Belongs to the FPP/GGPP synthase family.</text>
</comment>
<proteinExistence type="inferred from homology"/>
<dbReference type="Pfam" id="PF00348">
    <property type="entry name" value="polyprenyl_synt"/>
    <property type="match status" value="1"/>
</dbReference>
<sequence>MSDYKGRIEQYLETLYQNPVDDTLDTAMMYSLLAGGKRIRPVLLFSTLELFGAEPEKGLRTAAAIEMIHTYSLIHDDLPAMDNDDYRRGKMTNHKVYGEDVAILAGDGLLTDSFYQISTDENLSTEQRSRLITAISGAAGSRGMVAGQVLDMKAEKKQLTLDELKTVHHHKTGDLIRVCFECAGIIADQPEAVIRQLVTIGRHFGLLFQIKDDILDVEGSFEEMGKSAGSDIENAKSTYVSLLGLENAKSAMNELYSDTEKMIDALQGESAALLELLQFIIKRDK</sequence>
<gene>
    <name evidence="13" type="ORF">ERX40_03910</name>
</gene>
<dbReference type="PROSITE" id="PS00723">
    <property type="entry name" value="POLYPRENYL_SYNTHASE_1"/>
    <property type="match status" value="1"/>
</dbReference>
<dbReference type="PANTHER" id="PTHR43281">
    <property type="entry name" value="FARNESYL DIPHOSPHATE SYNTHASE"/>
    <property type="match status" value="1"/>
</dbReference>
<keyword evidence="8" id="KW-0414">Isoprene biosynthesis</keyword>
<comment type="caution">
    <text evidence="13">The sequence shown here is derived from an EMBL/GenBank/DDBJ whole genome shotgun (WGS) entry which is preliminary data.</text>
</comment>
<accession>A0A9Q8FS40</accession>
<dbReference type="AlphaFoldDB" id="A0A9Q8FS40"/>
<dbReference type="CDD" id="cd00685">
    <property type="entry name" value="Trans_IPPS_HT"/>
    <property type="match status" value="1"/>
</dbReference>
<dbReference type="SFLD" id="SFLDG01017">
    <property type="entry name" value="Polyprenyl_Transferase_Like"/>
    <property type="match status" value="1"/>
</dbReference>
<evidence type="ECO:0000256" key="8">
    <source>
        <dbReference type="ARBA" id="ARBA00023229"/>
    </source>
</evidence>
<evidence type="ECO:0000256" key="10">
    <source>
        <dbReference type="ARBA" id="ARBA00032873"/>
    </source>
</evidence>